<evidence type="ECO:0000313" key="11">
    <source>
        <dbReference type="Proteomes" id="UP001589609"/>
    </source>
</evidence>
<dbReference type="Proteomes" id="UP001589609">
    <property type="component" value="Unassembled WGS sequence"/>
</dbReference>
<dbReference type="CDD" id="cd02812">
    <property type="entry name" value="PcrB_like"/>
    <property type="match status" value="1"/>
</dbReference>
<keyword evidence="3 9" id="KW-0479">Metal-binding</keyword>
<keyword evidence="7 9" id="KW-1208">Phospholipid metabolism</keyword>
<evidence type="ECO:0000256" key="3">
    <source>
        <dbReference type="ARBA" id="ARBA00022723"/>
    </source>
</evidence>
<evidence type="ECO:0000256" key="9">
    <source>
        <dbReference type="HAMAP-Rule" id="MF_00112"/>
    </source>
</evidence>
<proteinExistence type="inferred from homology"/>
<keyword evidence="1 9" id="KW-0444">Lipid biosynthesis</keyword>
<dbReference type="Gene3D" id="3.20.20.390">
    <property type="entry name" value="FMN-linked oxidoreductases"/>
    <property type="match status" value="1"/>
</dbReference>
<gene>
    <name evidence="9" type="primary">pcrB</name>
    <name evidence="10" type="ORF">ACFFMS_03035</name>
</gene>
<dbReference type="Pfam" id="PF01884">
    <property type="entry name" value="PcrB"/>
    <property type="match status" value="1"/>
</dbReference>
<dbReference type="NCBIfam" id="NF003199">
    <property type="entry name" value="PRK04169.1-3"/>
    <property type="match status" value="1"/>
</dbReference>
<dbReference type="PANTHER" id="PTHR40029:SF2">
    <property type="entry name" value="HEPTAPRENYLGLYCERYL PHOSPHATE SYNTHASE"/>
    <property type="match status" value="1"/>
</dbReference>
<comment type="similarity">
    <text evidence="9">Belongs to the GGGP/HepGP synthase family. Group I subfamily.</text>
</comment>
<comment type="cofactor">
    <cofactor evidence="9">
        <name>Mg(2+)</name>
        <dbReference type="ChEBI" id="CHEBI:18420"/>
    </cofactor>
</comment>
<comment type="caution">
    <text evidence="9">Lacks conserved residue(s) required for the propagation of feature annotation.</text>
</comment>
<keyword evidence="5 9" id="KW-0443">Lipid metabolism</keyword>
<comment type="catalytic activity">
    <reaction evidence="8 9">
        <text>sn-glycerol 1-phosphate + all-trans-heptaprenyl diphosphate = 3-heptaprenyl-sn-glycero-1-phosphate + diphosphate</text>
        <dbReference type="Rhea" id="RHEA:33495"/>
        <dbReference type="ChEBI" id="CHEBI:33019"/>
        <dbReference type="ChEBI" id="CHEBI:57685"/>
        <dbReference type="ChEBI" id="CHEBI:58206"/>
        <dbReference type="ChEBI" id="CHEBI:64781"/>
        <dbReference type="EC" id="2.5.1.n9"/>
    </reaction>
</comment>
<dbReference type="InterPro" id="IPR039074">
    <property type="entry name" value="GGGP/HepGP_synthase_I"/>
</dbReference>
<name>A0ABV5WAU9_9BACI</name>
<comment type="function">
    <text evidence="9">Prenyltransferase that catalyzes in vivo the transfer of the heptaprenyl moiety of heptaprenyl pyrophosphate (HepPP; 35 carbon atoms) to the C3 hydroxyl of sn-glycerol-1-phosphate (G1P), producing heptaprenylglyceryl phosphate (HepGP). This reaction is an ether-bond-formation step in the biosynthesis of archaea-type G1P-based membrane lipids found in Bacillales.</text>
</comment>
<protein>
    <recommendedName>
        <fullName evidence="9">Heptaprenylglyceryl phosphate synthase</fullName>
        <shortName evidence="9">HepGP synthase</shortName>
        <ecNumber evidence="9">2.5.1.n9</ecNumber>
    </recommendedName>
    <alternativeName>
        <fullName evidence="9">Glycerol-1-phosphate heptaprenyltransferase</fullName>
    </alternativeName>
</protein>
<dbReference type="NCBIfam" id="TIGR01768">
    <property type="entry name" value="GGGP-family"/>
    <property type="match status" value="1"/>
</dbReference>
<organism evidence="10 11">
    <name type="scientific">Ectobacillus funiculus</name>
    <dbReference type="NCBI Taxonomy" id="137993"/>
    <lineage>
        <taxon>Bacteria</taxon>
        <taxon>Bacillati</taxon>
        <taxon>Bacillota</taxon>
        <taxon>Bacilli</taxon>
        <taxon>Bacillales</taxon>
        <taxon>Bacillaceae</taxon>
        <taxon>Ectobacillus</taxon>
    </lineage>
</organism>
<dbReference type="EMBL" id="JBHMAF010000013">
    <property type="protein sequence ID" value="MFB9757520.1"/>
    <property type="molecule type" value="Genomic_DNA"/>
</dbReference>
<keyword evidence="11" id="KW-1185">Reference proteome</keyword>
<dbReference type="NCBIfam" id="NF003197">
    <property type="entry name" value="PRK04169.1-1"/>
    <property type="match status" value="1"/>
</dbReference>
<evidence type="ECO:0000256" key="8">
    <source>
        <dbReference type="ARBA" id="ARBA00048318"/>
    </source>
</evidence>
<evidence type="ECO:0000256" key="2">
    <source>
        <dbReference type="ARBA" id="ARBA00022679"/>
    </source>
</evidence>
<dbReference type="PANTHER" id="PTHR40029">
    <property type="match status" value="1"/>
</dbReference>
<dbReference type="EC" id="2.5.1.n9" evidence="9"/>
<comment type="subunit">
    <text evidence="9">Homodimer.</text>
</comment>
<dbReference type="InterPro" id="IPR038597">
    <property type="entry name" value="GGGP/HepGP_synthase_sf"/>
</dbReference>
<sequence>MEEFFGWKHVFKLDPEKELSERDLERICESGTDAVIVGGSDGVTLDNVLYMLASIRRYSVPCVLEVSTIDSVTPGFDYYYIPTVLNSQRTEWITGLHHEALREFGDIMNWDEIFTEGYCILNADAKAAKLSEARCDLTTDDVIAYARLADKLFRLPIFYLEYSGTYGDPELVKQVKEELDHAKLYYGGGITSAQQAAEMAQHADTVVVGNVIYTNIEEALRTVQAVKGRK</sequence>
<evidence type="ECO:0000256" key="4">
    <source>
        <dbReference type="ARBA" id="ARBA00022842"/>
    </source>
</evidence>
<evidence type="ECO:0000256" key="6">
    <source>
        <dbReference type="ARBA" id="ARBA00023209"/>
    </source>
</evidence>
<comment type="pathway">
    <text evidence="9">Membrane lipid metabolism; glycerophospholipid metabolism.</text>
</comment>
<dbReference type="HAMAP" id="MF_00112">
    <property type="entry name" value="GGGP_HepGP_synthase"/>
    <property type="match status" value="1"/>
</dbReference>
<feature type="binding site" evidence="9">
    <location>
        <position position="40"/>
    </location>
    <ligand>
        <name>Mg(2+)</name>
        <dbReference type="ChEBI" id="CHEBI:18420"/>
    </ligand>
</feature>
<dbReference type="GO" id="GO:0016740">
    <property type="term" value="F:transferase activity"/>
    <property type="evidence" value="ECO:0007669"/>
    <property type="project" value="UniProtKB-KW"/>
</dbReference>
<feature type="binding site" evidence="9">
    <location>
        <position position="189"/>
    </location>
    <ligand>
        <name>sn-glycerol 1-phosphate</name>
        <dbReference type="ChEBI" id="CHEBI:57685"/>
    </ligand>
</feature>
<comment type="caution">
    <text evidence="10">The sequence shown here is derived from an EMBL/GenBank/DDBJ whole genome shotgun (WGS) entry which is preliminary data.</text>
</comment>
<dbReference type="InterPro" id="IPR008205">
    <property type="entry name" value="GGGP_HepGP_synthase"/>
</dbReference>
<feature type="binding site" evidence="9">
    <location>
        <position position="12"/>
    </location>
    <ligand>
        <name>sn-glycerol 1-phosphate</name>
        <dbReference type="ChEBI" id="CHEBI:57685"/>
    </ligand>
</feature>
<dbReference type="SUPFAM" id="SSF51395">
    <property type="entry name" value="FMN-linked oxidoreductases"/>
    <property type="match status" value="1"/>
</dbReference>
<feature type="binding site" evidence="9">
    <location>
        <position position="14"/>
    </location>
    <ligand>
        <name>Mg(2+)</name>
        <dbReference type="ChEBI" id="CHEBI:18420"/>
    </ligand>
</feature>
<evidence type="ECO:0000256" key="7">
    <source>
        <dbReference type="ARBA" id="ARBA00023264"/>
    </source>
</evidence>
<evidence type="ECO:0000256" key="1">
    <source>
        <dbReference type="ARBA" id="ARBA00022516"/>
    </source>
</evidence>
<accession>A0ABV5WAU9</accession>
<keyword evidence="4 9" id="KW-0460">Magnesium</keyword>
<keyword evidence="2 9" id="KW-0808">Transferase</keyword>
<feature type="binding site" evidence="9">
    <location>
        <begin position="159"/>
        <end position="164"/>
    </location>
    <ligand>
        <name>sn-glycerol 1-phosphate</name>
        <dbReference type="ChEBI" id="CHEBI:57685"/>
    </ligand>
</feature>
<reference evidence="10 11" key="1">
    <citation type="submission" date="2024-09" db="EMBL/GenBank/DDBJ databases">
        <authorList>
            <person name="Sun Q."/>
            <person name="Mori K."/>
        </authorList>
    </citation>
    <scope>NUCLEOTIDE SEQUENCE [LARGE SCALE GENOMIC DNA]</scope>
    <source>
        <strain evidence="10 11">JCM 11201</strain>
    </source>
</reference>
<evidence type="ECO:0000313" key="10">
    <source>
        <dbReference type="EMBL" id="MFB9757520.1"/>
    </source>
</evidence>
<feature type="binding site" evidence="9">
    <location>
        <begin position="209"/>
        <end position="210"/>
    </location>
    <ligand>
        <name>sn-glycerol 1-phosphate</name>
        <dbReference type="ChEBI" id="CHEBI:57685"/>
    </ligand>
</feature>
<dbReference type="RefSeq" id="WP_129731562.1">
    <property type="nucleotide sequence ID" value="NZ_JAPCYI010000001.1"/>
</dbReference>
<evidence type="ECO:0000256" key="5">
    <source>
        <dbReference type="ARBA" id="ARBA00023098"/>
    </source>
</evidence>
<keyword evidence="6 9" id="KW-0594">Phospholipid biosynthesis</keyword>